<organism evidence="4">
    <name type="scientific">bioreactor metagenome</name>
    <dbReference type="NCBI Taxonomy" id="1076179"/>
    <lineage>
        <taxon>unclassified sequences</taxon>
        <taxon>metagenomes</taxon>
        <taxon>ecological metagenomes</taxon>
    </lineage>
</organism>
<keyword evidence="2" id="KW-0276">Fatty acid metabolism</keyword>
<dbReference type="AlphaFoldDB" id="A0A645FTX8"/>
<comment type="caution">
    <text evidence="4">The sequence shown here is derived from an EMBL/GenBank/DDBJ whole genome shotgun (WGS) entry which is preliminary data.</text>
</comment>
<keyword evidence="3" id="KW-0443">Lipid metabolism</keyword>
<dbReference type="EMBL" id="VSSQ01065186">
    <property type="protein sequence ID" value="MPN17937.1"/>
    <property type="molecule type" value="Genomic_DNA"/>
</dbReference>
<dbReference type="GO" id="GO:0005783">
    <property type="term" value="C:endoplasmic reticulum"/>
    <property type="evidence" value="ECO:0007669"/>
    <property type="project" value="TreeGrafter"/>
</dbReference>
<evidence type="ECO:0000256" key="2">
    <source>
        <dbReference type="ARBA" id="ARBA00022832"/>
    </source>
</evidence>
<proteinExistence type="predicted"/>
<accession>A0A645FTX8</accession>
<sequence length="116" mass="13330">MLDKYIEQVAVIGDEKPYVTAIIAPSMPDLESYAAKYKIEYKDADDLLANPKIYEYMLQRVQRMQAGMAGYEQIKKIALISKPFSIQTGELTNTLKLKRAVILQRYKVQIDEMYAS</sequence>
<gene>
    <name evidence="4" type="ORF">SDC9_165295</name>
</gene>
<dbReference type="GO" id="GO:0004467">
    <property type="term" value="F:long-chain fatty acid-CoA ligase activity"/>
    <property type="evidence" value="ECO:0007669"/>
    <property type="project" value="UniProtKB-EC"/>
</dbReference>
<dbReference type="Pfam" id="PF23562">
    <property type="entry name" value="AMP-binding_C_3"/>
    <property type="match status" value="1"/>
</dbReference>
<evidence type="ECO:0000313" key="4">
    <source>
        <dbReference type="EMBL" id="MPN17937.1"/>
    </source>
</evidence>
<name>A0A645FTX8_9ZZZZ</name>
<evidence type="ECO:0000256" key="1">
    <source>
        <dbReference type="ARBA" id="ARBA00022598"/>
    </source>
</evidence>
<dbReference type="GO" id="GO:0016020">
    <property type="term" value="C:membrane"/>
    <property type="evidence" value="ECO:0007669"/>
    <property type="project" value="TreeGrafter"/>
</dbReference>
<evidence type="ECO:0000256" key="3">
    <source>
        <dbReference type="ARBA" id="ARBA00023098"/>
    </source>
</evidence>
<dbReference type="PANTHER" id="PTHR43272">
    <property type="entry name" value="LONG-CHAIN-FATTY-ACID--COA LIGASE"/>
    <property type="match status" value="1"/>
</dbReference>
<reference evidence="4" key="1">
    <citation type="submission" date="2019-08" db="EMBL/GenBank/DDBJ databases">
        <authorList>
            <person name="Kucharzyk K."/>
            <person name="Murdoch R.W."/>
            <person name="Higgins S."/>
            <person name="Loffler F."/>
        </authorList>
    </citation>
    <scope>NUCLEOTIDE SEQUENCE</scope>
</reference>
<keyword evidence="1 4" id="KW-0436">Ligase</keyword>
<dbReference type="PANTHER" id="PTHR43272:SF32">
    <property type="entry name" value="AMP-DEPENDENT SYNTHETASE_LIGASE DOMAIN-CONTAINING PROTEIN"/>
    <property type="match status" value="1"/>
</dbReference>
<protein>
    <submittedName>
        <fullName evidence="4">Long-chain-fatty-acid--CoA ligase FadD15</fullName>
        <ecNumber evidence="4">6.2.1.3</ecNumber>
    </submittedName>
</protein>
<dbReference type="EC" id="6.2.1.3" evidence="4"/>